<dbReference type="PANTHER" id="PTHR43133:SF51">
    <property type="entry name" value="RNA POLYMERASE SIGMA FACTOR"/>
    <property type="match status" value="1"/>
</dbReference>
<evidence type="ECO:0000256" key="4">
    <source>
        <dbReference type="ARBA" id="ARBA00023163"/>
    </source>
</evidence>
<keyword evidence="2" id="KW-0805">Transcription regulation</keyword>
<feature type="domain" description="RNA polymerase sigma factor 70 region 4 type 2" evidence="6">
    <location>
        <begin position="119"/>
        <end position="167"/>
    </location>
</feature>
<name>A0A3B0S3I5_9ZZZZ</name>
<dbReference type="InterPro" id="IPR013325">
    <property type="entry name" value="RNA_pol_sigma_r2"/>
</dbReference>
<sequence length="181" mass="20314">MNDNELAAQANAGNRAAFALLLERHYDLIFRLAFRMLSNRTDAEDLAQDICVALPKKLRSFAGKSKLTTWLYQVTMNAARDFLRRRSTIQKIHTEFADADALQKAGDKARQKEVEWAYGAISTLPDDLRETALLVVAEGLNHAEAATILEIKETTVSWRMMKVREHLKALALSEAKGLLGE</sequence>
<dbReference type="SUPFAM" id="SSF88946">
    <property type="entry name" value="Sigma2 domain of RNA polymerase sigma factors"/>
    <property type="match status" value="1"/>
</dbReference>
<dbReference type="SUPFAM" id="SSF88659">
    <property type="entry name" value="Sigma3 and sigma4 domains of RNA polymerase sigma factors"/>
    <property type="match status" value="1"/>
</dbReference>
<dbReference type="InterPro" id="IPR013249">
    <property type="entry name" value="RNA_pol_sigma70_r4_t2"/>
</dbReference>
<feature type="domain" description="RNA polymerase sigma-70 region 2" evidence="5">
    <location>
        <begin position="21"/>
        <end position="87"/>
    </location>
</feature>
<dbReference type="Gene3D" id="1.10.1740.10">
    <property type="match status" value="1"/>
</dbReference>
<dbReference type="Pfam" id="PF04542">
    <property type="entry name" value="Sigma70_r2"/>
    <property type="match status" value="1"/>
</dbReference>
<keyword evidence="4" id="KW-0804">Transcription</keyword>
<evidence type="ECO:0000259" key="5">
    <source>
        <dbReference type="Pfam" id="PF04542"/>
    </source>
</evidence>
<dbReference type="PANTHER" id="PTHR43133">
    <property type="entry name" value="RNA POLYMERASE ECF-TYPE SIGMA FACTO"/>
    <property type="match status" value="1"/>
</dbReference>
<evidence type="ECO:0000259" key="6">
    <source>
        <dbReference type="Pfam" id="PF08281"/>
    </source>
</evidence>
<reference evidence="7" key="1">
    <citation type="submission" date="2018-06" db="EMBL/GenBank/DDBJ databases">
        <authorList>
            <person name="Zhirakovskaya E."/>
        </authorList>
    </citation>
    <scope>NUCLEOTIDE SEQUENCE</scope>
</reference>
<dbReference type="InterPro" id="IPR007627">
    <property type="entry name" value="RNA_pol_sigma70_r2"/>
</dbReference>
<evidence type="ECO:0000256" key="3">
    <source>
        <dbReference type="ARBA" id="ARBA00023082"/>
    </source>
</evidence>
<organism evidence="7">
    <name type="scientific">hydrothermal vent metagenome</name>
    <dbReference type="NCBI Taxonomy" id="652676"/>
    <lineage>
        <taxon>unclassified sequences</taxon>
        <taxon>metagenomes</taxon>
        <taxon>ecological metagenomes</taxon>
    </lineage>
</organism>
<dbReference type="InterPro" id="IPR013324">
    <property type="entry name" value="RNA_pol_sigma_r3/r4-like"/>
</dbReference>
<dbReference type="GO" id="GO:0016987">
    <property type="term" value="F:sigma factor activity"/>
    <property type="evidence" value="ECO:0007669"/>
    <property type="project" value="UniProtKB-KW"/>
</dbReference>
<dbReference type="NCBIfam" id="TIGR02937">
    <property type="entry name" value="sigma70-ECF"/>
    <property type="match status" value="1"/>
</dbReference>
<dbReference type="InterPro" id="IPR036388">
    <property type="entry name" value="WH-like_DNA-bd_sf"/>
</dbReference>
<comment type="similarity">
    <text evidence="1">Belongs to the sigma-70 factor family. ECF subfamily.</text>
</comment>
<dbReference type="InterPro" id="IPR039425">
    <property type="entry name" value="RNA_pol_sigma-70-like"/>
</dbReference>
<proteinExistence type="inferred from homology"/>
<keyword evidence="3" id="KW-0731">Sigma factor</keyword>
<protein>
    <submittedName>
        <fullName evidence="7">Uncharacterized protein</fullName>
    </submittedName>
</protein>
<gene>
    <name evidence="7" type="ORF">MNBD_ALPHA08-1851</name>
</gene>
<dbReference type="GO" id="GO:0003677">
    <property type="term" value="F:DNA binding"/>
    <property type="evidence" value="ECO:0007669"/>
    <property type="project" value="InterPro"/>
</dbReference>
<dbReference type="InterPro" id="IPR014284">
    <property type="entry name" value="RNA_pol_sigma-70_dom"/>
</dbReference>
<dbReference type="EMBL" id="UOEC01000161">
    <property type="protein sequence ID" value="VAV99347.1"/>
    <property type="molecule type" value="Genomic_DNA"/>
</dbReference>
<accession>A0A3B0S3I5</accession>
<dbReference type="GO" id="GO:0006352">
    <property type="term" value="P:DNA-templated transcription initiation"/>
    <property type="evidence" value="ECO:0007669"/>
    <property type="project" value="InterPro"/>
</dbReference>
<dbReference type="Pfam" id="PF08281">
    <property type="entry name" value="Sigma70_r4_2"/>
    <property type="match status" value="1"/>
</dbReference>
<evidence type="ECO:0000256" key="1">
    <source>
        <dbReference type="ARBA" id="ARBA00010641"/>
    </source>
</evidence>
<dbReference type="Gene3D" id="1.10.10.10">
    <property type="entry name" value="Winged helix-like DNA-binding domain superfamily/Winged helix DNA-binding domain"/>
    <property type="match status" value="1"/>
</dbReference>
<evidence type="ECO:0000256" key="2">
    <source>
        <dbReference type="ARBA" id="ARBA00023015"/>
    </source>
</evidence>
<evidence type="ECO:0000313" key="7">
    <source>
        <dbReference type="EMBL" id="VAV99347.1"/>
    </source>
</evidence>
<dbReference type="AlphaFoldDB" id="A0A3B0S3I5"/>